<dbReference type="PANTHER" id="PTHR11227">
    <property type="entry name" value="WD-REPEAT PROTEIN INTERACTING WITH PHOSPHOINOSIDES WIPI -RELATED"/>
    <property type="match status" value="1"/>
</dbReference>
<dbReference type="InterPro" id="IPR048720">
    <property type="entry name" value="PROPPIN"/>
</dbReference>
<reference evidence="5" key="2">
    <citation type="submission" date="2025-09" db="UniProtKB">
        <authorList>
            <consortium name="Ensembl"/>
        </authorList>
    </citation>
    <scope>IDENTIFICATION</scope>
</reference>
<evidence type="ECO:0000313" key="6">
    <source>
        <dbReference type="Proteomes" id="UP000472270"/>
    </source>
</evidence>
<feature type="signal peptide" evidence="4">
    <location>
        <begin position="1"/>
        <end position="25"/>
    </location>
</feature>
<reference evidence="5" key="1">
    <citation type="submission" date="2025-08" db="UniProtKB">
        <authorList>
            <consortium name="Ensembl"/>
        </authorList>
    </citation>
    <scope>IDENTIFICATION</scope>
</reference>
<dbReference type="Proteomes" id="UP000472270">
    <property type="component" value="Unassembled WGS sequence"/>
</dbReference>
<dbReference type="AlphaFoldDB" id="A0A673J3D0"/>
<evidence type="ECO:0000256" key="2">
    <source>
        <dbReference type="ARBA" id="ARBA00022737"/>
    </source>
</evidence>
<dbReference type="Ensembl" id="ENSSRHT00000045758.1">
    <property type="protein sequence ID" value="ENSSRHP00000044505.1"/>
    <property type="gene ID" value="ENSSRHG00000022500.1"/>
</dbReference>
<keyword evidence="2" id="KW-0677">Repeat</keyword>
<sequence length="224" mass="24146">MGLFLPLAMNCCILLCACFADLSCSHFIIAIYFNNCTTINISGKNRGSLKCILTLESPDVYIVERLFSSSLMVVKSTEICNYSYSNNTFCVPSLQMLVVCLEEALYILNIKDIKLLKSLLNTPPNPKCLCALSVNRSSSYLAHPGSFTAGEITLCDALNLNMVTVISAHASHVAAIAFNASGTNLASACEKGTVIRVLSAPDGKGVCSATGTFTSWKCFIIYFC</sequence>
<keyword evidence="1" id="KW-0853">WD repeat</keyword>
<comment type="similarity">
    <text evidence="3">Belongs to the WD repeat PROPPIN family.</text>
</comment>
<protein>
    <submittedName>
        <fullName evidence="5">Uncharacterized protein</fullName>
    </submittedName>
</protein>
<dbReference type="Gene3D" id="2.130.10.10">
    <property type="entry name" value="YVTN repeat-like/Quinoprotein amine dehydrogenase"/>
    <property type="match status" value="1"/>
</dbReference>
<keyword evidence="4" id="KW-0732">Signal</keyword>
<dbReference type="InterPro" id="IPR036322">
    <property type="entry name" value="WD40_repeat_dom_sf"/>
</dbReference>
<evidence type="ECO:0000313" key="5">
    <source>
        <dbReference type="Ensembl" id="ENSSRHP00000044505.1"/>
    </source>
</evidence>
<evidence type="ECO:0000256" key="4">
    <source>
        <dbReference type="SAM" id="SignalP"/>
    </source>
</evidence>
<evidence type="ECO:0000256" key="1">
    <source>
        <dbReference type="ARBA" id="ARBA00022574"/>
    </source>
</evidence>
<proteinExistence type="inferred from homology"/>
<organism evidence="5 6">
    <name type="scientific">Sinocyclocheilus rhinocerous</name>
    <dbReference type="NCBI Taxonomy" id="307959"/>
    <lineage>
        <taxon>Eukaryota</taxon>
        <taxon>Metazoa</taxon>
        <taxon>Chordata</taxon>
        <taxon>Craniata</taxon>
        <taxon>Vertebrata</taxon>
        <taxon>Euteleostomi</taxon>
        <taxon>Actinopterygii</taxon>
        <taxon>Neopterygii</taxon>
        <taxon>Teleostei</taxon>
        <taxon>Ostariophysi</taxon>
        <taxon>Cypriniformes</taxon>
        <taxon>Cyprinidae</taxon>
        <taxon>Cyprininae</taxon>
        <taxon>Sinocyclocheilus</taxon>
    </lineage>
</organism>
<dbReference type="Pfam" id="PF21032">
    <property type="entry name" value="PROPPIN"/>
    <property type="match status" value="1"/>
</dbReference>
<feature type="chain" id="PRO_5025481317" evidence="4">
    <location>
        <begin position="26"/>
        <end position="224"/>
    </location>
</feature>
<dbReference type="InterPro" id="IPR015943">
    <property type="entry name" value="WD40/YVTN_repeat-like_dom_sf"/>
</dbReference>
<name>A0A673J3D0_9TELE</name>
<keyword evidence="6" id="KW-1185">Reference proteome</keyword>
<evidence type="ECO:0000256" key="3">
    <source>
        <dbReference type="ARBA" id="ARBA00025740"/>
    </source>
</evidence>
<dbReference type="SUPFAM" id="SSF50978">
    <property type="entry name" value="WD40 repeat-like"/>
    <property type="match status" value="1"/>
</dbReference>
<accession>A0A673J3D0</accession>